<comment type="caution">
    <text evidence="2">The sequence shown here is derived from an EMBL/GenBank/DDBJ whole genome shotgun (WGS) entry which is preliminary data.</text>
</comment>
<sequence length="108" mass="12804">MQRHLAITFLGFGWRLKGYSLVKAYFVRRNKNRIFKQSNFVTRGQEGGREEERSHKPSAFPRKKQWLTGPGGTAMRRNRNYDHNHPSDCREGVAIARERKQDTRYQTH</sequence>
<gene>
    <name evidence="2" type="ORF">KQX54_004875</name>
</gene>
<organism evidence="2 3">
    <name type="scientific">Cotesia glomerata</name>
    <name type="common">Lepidopteran parasitic wasp</name>
    <name type="synonym">Apanteles glomeratus</name>
    <dbReference type="NCBI Taxonomy" id="32391"/>
    <lineage>
        <taxon>Eukaryota</taxon>
        <taxon>Metazoa</taxon>
        <taxon>Ecdysozoa</taxon>
        <taxon>Arthropoda</taxon>
        <taxon>Hexapoda</taxon>
        <taxon>Insecta</taxon>
        <taxon>Pterygota</taxon>
        <taxon>Neoptera</taxon>
        <taxon>Endopterygota</taxon>
        <taxon>Hymenoptera</taxon>
        <taxon>Apocrita</taxon>
        <taxon>Ichneumonoidea</taxon>
        <taxon>Braconidae</taxon>
        <taxon>Microgastrinae</taxon>
        <taxon>Cotesia</taxon>
    </lineage>
</organism>
<evidence type="ECO:0008006" key="4">
    <source>
        <dbReference type="Google" id="ProtNLM"/>
    </source>
</evidence>
<dbReference type="EMBL" id="JAHXZJ010002609">
    <property type="protein sequence ID" value="KAH0539453.1"/>
    <property type="molecule type" value="Genomic_DNA"/>
</dbReference>
<feature type="region of interest" description="Disordered" evidence="1">
    <location>
        <begin position="43"/>
        <end position="108"/>
    </location>
</feature>
<feature type="compositionally biased region" description="Basic and acidic residues" evidence="1">
    <location>
        <begin position="46"/>
        <end position="55"/>
    </location>
</feature>
<dbReference type="Proteomes" id="UP000826195">
    <property type="component" value="Unassembled WGS sequence"/>
</dbReference>
<proteinExistence type="predicted"/>
<reference evidence="2 3" key="1">
    <citation type="journal article" date="2021" name="J. Hered.">
        <title>A chromosome-level genome assembly of the parasitoid wasp, Cotesia glomerata (Hymenoptera: Braconidae).</title>
        <authorList>
            <person name="Pinto B.J."/>
            <person name="Weis J.J."/>
            <person name="Gamble T."/>
            <person name="Ode P.J."/>
            <person name="Paul R."/>
            <person name="Zaspel J.M."/>
        </authorList>
    </citation>
    <scope>NUCLEOTIDE SEQUENCE [LARGE SCALE GENOMIC DNA]</scope>
    <source>
        <strain evidence="2">CgM1</strain>
    </source>
</reference>
<evidence type="ECO:0000256" key="1">
    <source>
        <dbReference type="SAM" id="MobiDB-lite"/>
    </source>
</evidence>
<evidence type="ECO:0000313" key="3">
    <source>
        <dbReference type="Proteomes" id="UP000826195"/>
    </source>
</evidence>
<name>A0AAV7HYE6_COTGL</name>
<feature type="compositionally biased region" description="Basic and acidic residues" evidence="1">
    <location>
        <begin position="79"/>
        <end position="108"/>
    </location>
</feature>
<keyword evidence="3" id="KW-1185">Reference proteome</keyword>
<evidence type="ECO:0000313" key="2">
    <source>
        <dbReference type="EMBL" id="KAH0539453.1"/>
    </source>
</evidence>
<dbReference type="AlphaFoldDB" id="A0AAV7HYE6"/>
<accession>A0AAV7HYE6</accession>
<protein>
    <recommendedName>
        <fullName evidence="4">Secreted protein</fullName>
    </recommendedName>
</protein>